<gene>
    <name evidence="2" type="ORF">D3H65_15230</name>
</gene>
<evidence type="ECO:0000256" key="1">
    <source>
        <dbReference type="SAM" id="SignalP"/>
    </source>
</evidence>
<keyword evidence="3" id="KW-1185">Reference proteome</keyword>
<evidence type="ECO:0008006" key="4">
    <source>
        <dbReference type="Google" id="ProtNLM"/>
    </source>
</evidence>
<dbReference type="AlphaFoldDB" id="A0A3B7MPL3"/>
<feature type="signal peptide" evidence="1">
    <location>
        <begin position="1"/>
        <end position="21"/>
    </location>
</feature>
<sequence length="183" mass="20315">MFRKYTLITAILCSLAASTLAQSDAPAKTKKNSSFGFSSINQFGVVTGENDNGIQLQTINGVRYKTWSVGVGVGLDTYSALTVPLFLDIRKSLLTKPATPFLYADGGIQFSAEKKYNKDDYASKDYDPGLFYDVGVGYYIGLKNKNALLMSVGYSFKGLDYTYYTSTYKYKLNRFSLKVGYKI</sequence>
<evidence type="ECO:0000313" key="3">
    <source>
        <dbReference type="Proteomes" id="UP000263900"/>
    </source>
</evidence>
<accession>A0A3B7MPL3</accession>
<dbReference type="EMBL" id="CP032157">
    <property type="protein sequence ID" value="AXY75253.1"/>
    <property type="molecule type" value="Genomic_DNA"/>
</dbReference>
<dbReference type="RefSeq" id="WP_119051134.1">
    <property type="nucleotide sequence ID" value="NZ_CP032157.1"/>
</dbReference>
<organism evidence="2 3">
    <name type="scientific">Paraflavitalea soli</name>
    <dbReference type="NCBI Taxonomy" id="2315862"/>
    <lineage>
        <taxon>Bacteria</taxon>
        <taxon>Pseudomonadati</taxon>
        <taxon>Bacteroidota</taxon>
        <taxon>Chitinophagia</taxon>
        <taxon>Chitinophagales</taxon>
        <taxon>Chitinophagaceae</taxon>
        <taxon>Paraflavitalea</taxon>
    </lineage>
</organism>
<dbReference type="OrthoDB" id="647138at2"/>
<feature type="chain" id="PRO_5017667182" description="Outer membrane protein beta-barrel domain-containing protein" evidence="1">
    <location>
        <begin position="22"/>
        <end position="183"/>
    </location>
</feature>
<keyword evidence="1" id="KW-0732">Signal</keyword>
<reference evidence="2 3" key="1">
    <citation type="submission" date="2018-09" db="EMBL/GenBank/DDBJ databases">
        <title>Genome sequencing of strain 6GH32-13.</title>
        <authorList>
            <person name="Weon H.-Y."/>
            <person name="Heo J."/>
            <person name="Kwon S.-W."/>
        </authorList>
    </citation>
    <scope>NUCLEOTIDE SEQUENCE [LARGE SCALE GENOMIC DNA]</scope>
    <source>
        <strain evidence="2 3">5GH32-13</strain>
    </source>
</reference>
<name>A0A3B7MPL3_9BACT</name>
<evidence type="ECO:0000313" key="2">
    <source>
        <dbReference type="EMBL" id="AXY75253.1"/>
    </source>
</evidence>
<dbReference type="Proteomes" id="UP000263900">
    <property type="component" value="Chromosome"/>
</dbReference>
<protein>
    <recommendedName>
        <fullName evidence="4">Outer membrane protein beta-barrel domain-containing protein</fullName>
    </recommendedName>
</protein>
<proteinExistence type="predicted"/>
<dbReference type="KEGG" id="pseg:D3H65_15230"/>